<dbReference type="EMBL" id="JACXVP010000003">
    <property type="protein sequence ID" value="KAG5614175.1"/>
    <property type="molecule type" value="Genomic_DNA"/>
</dbReference>
<name>A0A9J5ZQ57_SOLCO</name>
<evidence type="ECO:0000313" key="1">
    <source>
        <dbReference type="EMBL" id="KAG5614175.1"/>
    </source>
</evidence>
<organism evidence="1 2">
    <name type="scientific">Solanum commersonii</name>
    <name type="common">Commerson's wild potato</name>
    <name type="synonym">Commerson's nightshade</name>
    <dbReference type="NCBI Taxonomy" id="4109"/>
    <lineage>
        <taxon>Eukaryota</taxon>
        <taxon>Viridiplantae</taxon>
        <taxon>Streptophyta</taxon>
        <taxon>Embryophyta</taxon>
        <taxon>Tracheophyta</taxon>
        <taxon>Spermatophyta</taxon>
        <taxon>Magnoliopsida</taxon>
        <taxon>eudicotyledons</taxon>
        <taxon>Gunneridae</taxon>
        <taxon>Pentapetalae</taxon>
        <taxon>asterids</taxon>
        <taxon>lamiids</taxon>
        <taxon>Solanales</taxon>
        <taxon>Solanaceae</taxon>
        <taxon>Solanoideae</taxon>
        <taxon>Solaneae</taxon>
        <taxon>Solanum</taxon>
    </lineage>
</organism>
<protein>
    <submittedName>
        <fullName evidence="1">Uncharacterized protein</fullName>
    </submittedName>
</protein>
<evidence type="ECO:0000313" key="2">
    <source>
        <dbReference type="Proteomes" id="UP000824120"/>
    </source>
</evidence>
<comment type="caution">
    <text evidence="1">The sequence shown here is derived from an EMBL/GenBank/DDBJ whole genome shotgun (WGS) entry which is preliminary data.</text>
</comment>
<dbReference type="Proteomes" id="UP000824120">
    <property type="component" value="Chromosome 3"/>
</dbReference>
<accession>A0A9J5ZQ57</accession>
<reference evidence="1 2" key="1">
    <citation type="submission" date="2020-09" db="EMBL/GenBank/DDBJ databases">
        <title>De no assembly of potato wild relative species, Solanum commersonii.</title>
        <authorList>
            <person name="Cho K."/>
        </authorList>
    </citation>
    <scope>NUCLEOTIDE SEQUENCE [LARGE SCALE GENOMIC DNA]</scope>
    <source>
        <strain evidence="1">LZ3.2</strain>
        <tissue evidence="1">Leaf</tissue>
    </source>
</reference>
<gene>
    <name evidence="1" type="ORF">H5410_013999</name>
</gene>
<keyword evidence="2" id="KW-1185">Reference proteome</keyword>
<proteinExistence type="predicted"/>
<sequence length="226" mass="25507">MNDYYKSRKYITTLHSTCAGHQEAFPLGSLSRRECKHSLESLTLGFVDNTIALTASATISRCESPRRYPTEDFCGCSYASRAAQSYDDIDKEKQTHTISYIIRNKRRKHDSFFPSQRRLGEGDPSSPFYFLTVMWNGRAQRDDKACQSMRMGVSRQHVKWRKNLSFSVNEVTGIQVLAGKPAAATLWVRIGVIQTISVIPQVGYGEGGVYAALPRPREGREVVSDR</sequence>
<dbReference type="AlphaFoldDB" id="A0A9J5ZQ57"/>